<proteinExistence type="predicted"/>
<protein>
    <submittedName>
        <fullName evidence="3">NADH dehydrogenase [ubiquinone] 1 beta subcomplex subunit 8, mitochondrial</fullName>
    </submittedName>
</protein>
<dbReference type="OMA" id="CINRIAD"/>
<evidence type="ECO:0000256" key="1">
    <source>
        <dbReference type="SAM" id="Phobius"/>
    </source>
</evidence>
<sequence>MAGRLSNAAVRIMGGNGVVARSVVSSLRTRAGMGLPVGKHIVPDKPLGVNDELTWDNGTPFPEPCIDRIADTVGKYEALAWLSGGLSFFVGLGLLAVWNDKASTIPFTPKVYPYDNLRVELGGEP</sequence>
<keyword evidence="1" id="KW-1133">Transmembrane helix</keyword>
<dbReference type="OrthoDB" id="2014058at2759"/>
<dbReference type="Proteomes" id="UP000790787">
    <property type="component" value="Chromosome 23"/>
</dbReference>
<dbReference type="KEGG" id="nta:107803143"/>
<dbReference type="RefSeq" id="XP_016482267.1">
    <property type="nucleotide sequence ID" value="XM_016626781.2"/>
</dbReference>
<organism evidence="2 3">
    <name type="scientific">Nicotiana tabacum</name>
    <name type="common">Common tobacco</name>
    <dbReference type="NCBI Taxonomy" id="4097"/>
    <lineage>
        <taxon>Eukaryota</taxon>
        <taxon>Viridiplantae</taxon>
        <taxon>Streptophyta</taxon>
        <taxon>Embryophyta</taxon>
        <taxon>Tracheophyta</taxon>
        <taxon>Spermatophyta</taxon>
        <taxon>Magnoliopsida</taxon>
        <taxon>eudicotyledons</taxon>
        <taxon>Gunneridae</taxon>
        <taxon>Pentapetalae</taxon>
        <taxon>asterids</taxon>
        <taxon>lamiids</taxon>
        <taxon>Solanales</taxon>
        <taxon>Solanaceae</taxon>
        <taxon>Nicotianoideae</taxon>
        <taxon>Nicotianeae</taxon>
        <taxon>Nicotiana</taxon>
    </lineage>
</organism>
<dbReference type="PANTHER" id="PTHR36401:SF1">
    <property type="entry name" value="NADH DEHYDROGENASE [UBIQUINONE] 1 BETA SUBCOMPLEX SUBUNIT 8, MITOCHONDRIAL"/>
    <property type="match status" value="1"/>
</dbReference>
<reference evidence="3" key="2">
    <citation type="submission" date="2025-08" db="UniProtKB">
        <authorList>
            <consortium name="RefSeq"/>
        </authorList>
    </citation>
    <scope>IDENTIFICATION</scope>
    <source>
        <tissue evidence="3">Leaf</tissue>
    </source>
</reference>
<feature type="transmembrane region" description="Helical" evidence="1">
    <location>
        <begin position="78"/>
        <end position="98"/>
    </location>
</feature>
<keyword evidence="1" id="KW-0812">Transmembrane</keyword>
<dbReference type="GeneID" id="107803143"/>
<gene>
    <name evidence="3" type="primary">LOC107803143</name>
</gene>
<accession>A0A1S4B003</accession>
<dbReference type="RefSeq" id="XP_016482267.1">
    <property type="nucleotide sequence ID" value="XM_016626781.1"/>
</dbReference>
<keyword evidence="2" id="KW-1185">Reference proteome</keyword>
<keyword evidence="1" id="KW-0472">Membrane</keyword>
<name>A0A1S4B003_TOBAC</name>
<evidence type="ECO:0000313" key="3">
    <source>
        <dbReference type="RefSeq" id="XP_016482267.1"/>
    </source>
</evidence>
<dbReference type="AlphaFoldDB" id="A0A1S4B003"/>
<dbReference type="PaxDb" id="4097-A0A1S4B003"/>
<evidence type="ECO:0000313" key="2">
    <source>
        <dbReference type="Proteomes" id="UP000790787"/>
    </source>
</evidence>
<dbReference type="PANTHER" id="PTHR36401">
    <property type="entry name" value="NADH DEHYDROGENASE [UBIQUINONE] 1 BETA SUBCOMPLEX SUBUNIT 8, MITOCHONDRIAL"/>
    <property type="match status" value="1"/>
</dbReference>
<reference evidence="2" key="1">
    <citation type="journal article" date="2014" name="Nat. Commun.">
        <title>The tobacco genome sequence and its comparison with those of tomato and potato.</title>
        <authorList>
            <person name="Sierro N."/>
            <person name="Battey J.N."/>
            <person name="Ouadi S."/>
            <person name="Bakaher N."/>
            <person name="Bovet L."/>
            <person name="Willig A."/>
            <person name="Goepfert S."/>
            <person name="Peitsch M.C."/>
            <person name="Ivanov N.V."/>
        </authorList>
    </citation>
    <scope>NUCLEOTIDE SEQUENCE [LARGE SCALE GENOMIC DNA]</scope>
</reference>
<dbReference type="STRING" id="4097.A0A1S4B003"/>
<dbReference type="InterPro" id="IPR038863">
    <property type="entry name" value="Put_Complex_I_su8"/>
</dbReference>